<organism evidence="1 2">
    <name type="scientific">Pseudomonas bharatica CSV86</name>
    <dbReference type="NCBI Taxonomy" id="1005395"/>
    <lineage>
        <taxon>Bacteria</taxon>
        <taxon>Pseudomonadati</taxon>
        <taxon>Pseudomonadota</taxon>
        <taxon>Gammaproteobacteria</taxon>
        <taxon>Pseudomonadales</taxon>
        <taxon>Pseudomonadaceae</taxon>
        <taxon>Pseudomonas</taxon>
        <taxon>Pseudomonas bharatica</taxon>
    </lineage>
</organism>
<proteinExistence type="predicted"/>
<gene>
    <name evidence="1" type="ORF">CSV86_006035</name>
</gene>
<sequence length="442" mass="48709">MSVDNPIRRYIDSHLIVGLADDLFFNELEVILGDIVELLPTAPANARDSASYLAYVISRQYMRSGNHDQQSRFAQRMGELLRRLYHEPAFIAPLGRASAQDGFALLLVVYRVHYVLTMNGLLAEGAPLLLDAGEPLRVLQIIVGSVYGPWHAHIRLQGGLRDYYHCRIRDHAGSPQIEIGRLRGAAAGLELRLATWNMQGTSATAESKWRTRLLQLARVNDLVAVQEAGTPPASAQLVTRLDVLDQFGTVQVVEQYLWQAGTLARPEAYQVYFLDVQRLRVNLALVLRADVRVDVREVLLIADGVVESGSLPVARPALGVRLRRRAAGATAFSEEVTVYNFHALSGGGSNAPRMLREVSWHTDTPYVLLGDFNRDPTQGNWVSPQDLARIEPASDNTHPSTGAVTMLDYAVVNGSTEPIEPGVVDVPGPSDHLPVSYVIRFS</sequence>
<dbReference type="Gene3D" id="3.60.10.10">
    <property type="entry name" value="Endonuclease/exonuclease/phosphatase"/>
    <property type="match status" value="1"/>
</dbReference>
<evidence type="ECO:0000313" key="2">
    <source>
        <dbReference type="Proteomes" id="UP000010448"/>
    </source>
</evidence>
<dbReference type="AlphaFoldDB" id="L1M7V9"/>
<dbReference type="RefSeq" id="WP_009394570.1">
    <property type="nucleotide sequence ID" value="NZ_AMWJ02000001.1"/>
</dbReference>
<dbReference type="GO" id="GO:0004519">
    <property type="term" value="F:endonuclease activity"/>
    <property type="evidence" value="ECO:0007669"/>
    <property type="project" value="UniProtKB-KW"/>
</dbReference>
<keyword evidence="1" id="KW-0255">Endonuclease</keyword>
<accession>L1M7V9</accession>
<dbReference type="InterPro" id="IPR036691">
    <property type="entry name" value="Endo/exonu/phosph_ase_sf"/>
</dbReference>
<dbReference type="Pfam" id="PF03372">
    <property type="entry name" value="Exo_endo_phos"/>
    <property type="match status" value="1"/>
</dbReference>
<keyword evidence="1" id="KW-0378">Hydrolase</keyword>
<protein>
    <submittedName>
        <fullName evidence="1">Endonuclease</fullName>
    </submittedName>
</protein>
<dbReference type="EMBL" id="AMWJ02000001">
    <property type="protein sequence ID" value="NNJ14832.1"/>
    <property type="molecule type" value="Genomic_DNA"/>
</dbReference>
<keyword evidence="1" id="KW-0540">Nuclease</keyword>
<name>L1M7V9_9PSED</name>
<dbReference type="Proteomes" id="UP000010448">
    <property type="component" value="Unassembled WGS sequence"/>
</dbReference>
<dbReference type="SUPFAM" id="SSF56219">
    <property type="entry name" value="DNase I-like"/>
    <property type="match status" value="1"/>
</dbReference>
<evidence type="ECO:0000313" key="1">
    <source>
        <dbReference type="EMBL" id="NNJ14832.1"/>
    </source>
</evidence>
<dbReference type="PRINTS" id="PR01388">
    <property type="entry name" value="CDTOXINB"/>
</dbReference>
<dbReference type="InterPro" id="IPR005135">
    <property type="entry name" value="Endo/exonuclease/phosphatase"/>
</dbReference>
<dbReference type="eggNOG" id="COG3021">
    <property type="taxonomic scope" value="Bacteria"/>
</dbReference>
<comment type="caution">
    <text evidence="1">The sequence shown here is derived from an EMBL/GenBank/DDBJ whole genome shotgun (WGS) entry which is preliminary data.</text>
</comment>
<reference evidence="1 2" key="1">
    <citation type="journal article" date="2013" name="Genome Announc.">
        <title>Genome Sequence of Naphthalene-Degrading Soil Bacterium Pseudomonas putida CSV86.</title>
        <authorList>
            <person name="Phale P.S."/>
            <person name="Paliwal V."/>
            <person name="Raju S.C."/>
            <person name="Modak A."/>
            <person name="Purohit H.J."/>
        </authorList>
    </citation>
    <scope>NUCLEOTIDE SEQUENCE [LARGE SCALE GENOMIC DNA]</scope>
    <source>
        <strain evidence="1 2">CSV86</strain>
    </source>
</reference>
<dbReference type="InterPro" id="IPR003539">
    <property type="entry name" value="CD_toxinB"/>
</dbReference>
<dbReference type="OrthoDB" id="9065754at2"/>
<keyword evidence="2" id="KW-1185">Reference proteome</keyword>